<dbReference type="AlphaFoldDB" id="A0A2M7H428"/>
<gene>
    <name evidence="1" type="ORF">COW24_02640</name>
</gene>
<organism evidence="1 2">
    <name type="scientific">Candidatus Kerfeldbacteria bacterium CG15_BIG_FIL_POST_REV_8_21_14_020_45_12</name>
    <dbReference type="NCBI Taxonomy" id="2014247"/>
    <lineage>
        <taxon>Bacteria</taxon>
        <taxon>Candidatus Kerfeldiibacteriota</taxon>
    </lineage>
</organism>
<accession>A0A2M7H428</accession>
<protein>
    <submittedName>
        <fullName evidence="1">Uncharacterized protein</fullName>
    </submittedName>
</protein>
<dbReference type="Proteomes" id="UP000230292">
    <property type="component" value="Unassembled WGS sequence"/>
</dbReference>
<sequence>MKHSTKLNVLFESALALLNNVHGISNYTYRRSKGEVLETDVLVSTDPAGTYIVFLLIAGNLAATERHPVSNLGIFKPRLRIAIEKLTLVTQEIRISTFKEGRPKLELVLLQAEVGEAVLSLELEGWEYDKELLNVMLSITNPRMYFHATPSAAFAKTEFAAEAMKQYAQEQPSAMFDCYISVTGYFFVKVKWPERNMHFLAWLREHFDGAYTYHAAHSV</sequence>
<dbReference type="EMBL" id="PFGC01000034">
    <property type="protein sequence ID" value="PIW36967.1"/>
    <property type="molecule type" value="Genomic_DNA"/>
</dbReference>
<evidence type="ECO:0000313" key="2">
    <source>
        <dbReference type="Proteomes" id="UP000230292"/>
    </source>
</evidence>
<comment type="caution">
    <text evidence="1">The sequence shown here is derived from an EMBL/GenBank/DDBJ whole genome shotgun (WGS) entry which is preliminary data.</text>
</comment>
<name>A0A2M7H428_9BACT</name>
<evidence type="ECO:0000313" key="1">
    <source>
        <dbReference type="EMBL" id="PIW36967.1"/>
    </source>
</evidence>
<proteinExistence type="predicted"/>
<reference evidence="1 2" key="1">
    <citation type="submission" date="2017-09" db="EMBL/GenBank/DDBJ databases">
        <title>Depth-based differentiation of microbial function through sediment-hosted aquifers and enrichment of novel symbionts in the deep terrestrial subsurface.</title>
        <authorList>
            <person name="Probst A.J."/>
            <person name="Ladd B."/>
            <person name="Jarett J.K."/>
            <person name="Geller-Mcgrath D.E."/>
            <person name="Sieber C.M."/>
            <person name="Emerson J.B."/>
            <person name="Anantharaman K."/>
            <person name="Thomas B.C."/>
            <person name="Malmstrom R."/>
            <person name="Stieglmeier M."/>
            <person name="Klingl A."/>
            <person name="Woyke T."/>
            <person name="Ryan C.M."/>
            <person name="Banfield J.F."/>
        </authorList>
    </citation>
    <scope>NUCLEOTIDE SEQUENCE [LARGE SCALE GENOMIC DNA]</scope>
    <source>
        <strain evidence="1">CG15_BIG_FIL_POST_REV_8_21_14_020_45_12</strain>
    </source>
</reference>